<protein>
    <submittedName>
        <fullName evidence="2">Uncharacterized protein</fullName>
    </submittedName>
</protein>
<proteinExistence type="predicted"/>
<reference evidence="2" key="1">
    <citation type="submission" date="2022-03" db="EMBL/GenBank/DDBJ databases">
        <authorList>
            <person name="Martin C."/>
        </authorList>
    </citation>
    <scope>NUCLEOTIDE SEQUENCE</scope>
</reference>
<dbReference type="Proteomes" id="UP000749559">
    <property type="component" value="Unassembled WGS sequence"/>
</dbReference>
<name>A0A8S4N673_OWEFU</name>
<feature type="signal peptide" evidence="1">
    <location>
        <begin position="1"/>
        <end position="21"/>
    </location>
</feature>
<dbReference type="AlphaFoldDB" id="A0A8S4N673"/>
<gene>
    <name evidence="2" type="ORF">OFUS_LOCUS3727</name>
</gene>
<feature type="non-terminal residue" evidence="2">
    <location>
        <position position="105"/>
    </location>
</feature>
<keyword evidence="1" id="KW-0732">Signal</keyword>
<dbReference type="EMBL" id="CAIIXF020000002">
    <property type="protein sequence ID" value="CAH1776564.1"/>
    <property type="molecule type" value="Genomic_DNA"/>
</dbReference>
<evidence type="ECO:0000313" key="2">
    <source>
        <dbReference type="EMBL" id="CAH1776564.1"/>
    </source>
</evidence>
<evidence type="ECO:0000256" key="1">
    <source>
        <dbReference type="SAM" id="SignalP"/>
    </source>
</evidence>
<comment type="caution">
    <text evidence="2">The sequence shown here is derived from an EMBL/GenBank/DDBJ whole genome shotgun (WGS) entry which is preliminary data.</text>
</comment>
<organism evidence="2 3">
    <name type="scientific">Owenia fusiformis</name>
    <name type="common">Polychaete worm</name>
    <dbReference type="NCBI Taxonomy" id="6347"/>
    <lineage>
        <taxon>Eukaryota</taxon>
        <taxon>Metazoa</taxon>
        <taxon>Spiralia</taxon>
        <taxon>Lophotrochozoa</taxon>
        <taxon>Annelida</taxon>
        <taxon>Polychaeta</taxon>
        <taxon>Sedentaria</taxon>
        <taxon>Canalipalpata</taxon>
        <taxon>Sabellida</taxon>
        <taxon>Oweniida</taxon>
        <taxon>Oweniidae</taxon>
        <taxon>Owenia</taxon>
    </lineage>
</organism>
<evidence type="ECO:0000313" key="3">
    <source>
        <dbReference type="Proteomes" id="UP000749559"/>
    </source>
</evidence>
<keyword evidence="3" id="KW-1185">Reference proteome</keyword>
<sequence length="105" mass="11396">MAKRILPFALIIAGLCKSVECISCYSCIDIRSDSLLSTIGPTDQNCQNSPSKRKQCQIGEVCGYVYGNVDVAVNSSGTISNETLTIHARDCMVVLANTTMNCHKY</sequence>
<accession>A0A8S4N673</accession>
<feature type="chain" id="PRO_5035763477" evidence="1">
    <location>
        <begin position="22"/>
        <end position="105"/>
    </location>
</feature>